<reference evidence="1 2" key="1">
    <citation type="journal article" date="2018" name="Sci. Rep.">
        <title>Genomic signatures of local adaptation to the degree of environmental predictability in rotifers.</title>
        <authorList>
            <person name="Franch-Gras L."/>
            <person name="Hahn C."/>
            <person name="Garcia-Roger E.M."/>
            <person name="Carmona M.J."/>
            <person name="Serra M."/>
            <person name="Gomez A."/>
        </authorList>
    </citation>
    <scope>NUCLEOTIDE SEQUENCE [LARGE SCALE GENOMIC DNA]</scope>
    <source>
        <strain evidence="1">HYR1</strain>
    </source>
</reference>
<dbReference type="EMBL" id="REGN01001069">
    <property type="protein sequence ID" value="RNA37231.1"/>
    <property type="molecule type" value="Genomic_DNA"/>
</dbReference>
<name>A0A3M7SN13_BRAPC</name>
<evidence type="ECO:0000313" key="1">
    <source>
        <dbReference type="EMBL" id="RNA37231.1"/>
    </source>
</evidence>
<evidence type="ECO:0000313" key="2">
    <source>
        <dbReference type="Proteomes" id="UP000276133"/>
    </source>
</evidence>
<accession>A0A3M7SN13</accession>
<sequence>MTEITTSQETLNVVKTALSKHANPVPSDLCGELMKNIKGVNILFRSYYEIKGVIGLTALTSLDLTQLTVGGKEVSKNRGNWSSSSSLGLLLGIELMLVSIRCGAIV</sequence>
<gene>
    <name evidence="1" type="ORF">BpHYR1_016764</name>
</gene>
<keyword evidence="2" id="KW-1185">Reference proteome</keyword>
<dbReference type="Proteomes" id="UP000276133">
    <property type="component" value="Unassembled WGS sequence"/>
</dbReference>
<comment type="caution">
    <text evidence="1">The sequence shown here is derived from an EMBL/GenBank/DDBJ whole genome shotgun (WGS) entry which is preliminary data.</text>
</comment>
<organism evidence="1 2">
    <name type="scientific">Brachionus plicatilis</name>
    <name type="common">Marine rotifer</name>
    <name type="synonym">Brachionus muelleri</name>
    <dbReference type="NCBI Taxonomy" id="10195"/>
    <lineage>
        <taxon>Eukaryota</taxon>
        <taxon>Metazoa</taxon>
        <taxon>Spiralia</taxon>
        <taxon>Gnathifera</taxon>
        <taxon>Rotifera</taxon>
        <taxon>Eurotatoria</taxon>
        <taxon>Monogononta</taxon>
        <taxon>Pseudotrocha</taxon>
        <taxon>Ploima</taxon>
        <taxon>Brachionidae</taxon>
        <taxon>Brachionus</taxon>
    </lineage>
</organism>
<protein>
    <submittedName>
        <fullName evidence="1">Uncharacterized protein</fullName>
    </submittedName>
</protein>
<dbReference type="OrthoDB" id="6077919at2759"/>
<dbReference type="AlphaFoldDB" id="A0A3M7SN13"/>
<proteinExistence type="predicted"/>